<feature type="transmembrane region" description="Helical" evidence="1">
    <location>
        <begin position="116"/>
        <end position="136"/>
    </location>
</feature>
<dbReference type="PATRIC" id="fig|1618549.4.peg.576"/>
<evidence type="ECO:0000313" key="3">
    <source>
        <dbReference type="Proteomes" id="UP000034325"/>
    </source>
</evidence>
<dbReference type="EMBL" id="LBWA01000005">
    <property type="protein sequence ID" value="KKQ98136.1"/>
    <property type="molecule type" value="Genomic_DNA"/>
</dbReference>
<feature type="transmembrane region" description="Helical" evidence="1">
    <location>
        <begin position="391"/>
        <end position="410"/>
    </location>
</feature>
<keyword evidence="1" id="KW-1133">Transmembrane helix</keyword>
<protein>
    <recommendedName>
        <fullName evidence="4">Membrane protein 6-pyruvoyl-tetrahydropterin synthase-related domain-containing protein</fullName>
    </recommendedName>
</protein>
<feature type="transmembrane region" description="Helical" evidence="1">
    <location>
        <begin position="917"/>
        <end position="938"/>
    </location>
</feature>
<feature type="transmembrane region" description="Helical" evidence="1">
    <location>
        <begin position="173"/>
        <end position="195"/>
    </location>
</feature>
<reference evidence="2 3" key="1">
    <citation type="journal article" date="2015" name="Nature">
        <title>rRNA introns, odd ribosomes, and small enigmatic genomes across a large radiation of phyla.</title>
        <authorList>
            <person name="Brown C.T."/>
            <person name="Hug L.A."/>
            <person name="Thomas B.C."/>
            <person name="Sharon I."/>
            <person name="Castelle C.J."/>
            <person name="Singh A."/>
            <person name="Wilkins M.J."/>
            <person name="Williams K.H."/>
            <person name="Banfield J.F."/>
        </authorList>
    </citation>
    <scope>NUCLEOTIDE SEQUENCE [LARGE SCALE GENOMIC DNA]</scope>
</reference>
<evidence type="ECO:0008006" key="4">
    <source>
        <dbReference type="Google" id="ProtNLM"/>
    </source>
</evidence>
<name>A0A0G0Q8Y9_9BACT</name>
<proteinExistence type="predicted"/>
<keyword evidence="1" id="KW-0812">Transmembrane</keyword>
<keyword evidence="1" id="KW-0472">Membrane</keyword>
<dbReference type="Proteomes" id="UP000034325">
    <property type="component" value="Unassembled WGS sequence"/>
</dbReference>
<gene>
    <name evidence="2" type="ORF">UT23_C0005G0059</name>
</gene>
<feature type="transmembrane region" description="Helical" evidence="1">
    <location>
        <begin position="364"/>
        <end position="384"/>
    </location>
</feature>
<comment type="caution">
    <text evidence="2">The sequence shown here is derived from an EMBL/GenBank/DDBJ whole genome shotgun (WGS) entry which is preliminary data.</text>
</comment>
<dbReference type="AlphaFoldDB" id="A0A0G0Q8Y9"/>
<feature type="transmembrane region" description="Helical" evidence="1">
    <location>
        <begin position="215"/>
        <end position="240"/>
    </location>
</feature>
<feature type="transmembrane region" description="Helical" evidence="1">
    <location>
        <begin position="291"/>
        <end position="307"/>
    </location>
</feature>
<organism evidence="2 3">
    <name type="scientific">Candidatus Woesebacteria bacterium GW2011_GWA1_39_12</name>
    <dbReference type="NCBI Taxonomy" id="1618549"/>
    <lineage>
        <taxon>Bacteria</taxon>
        <taxon>Candidatus Woeseibacteriota</taxon>
    </lineage>
</organism>
<feature type="transmembrane region" description="Helical" evidence="1">
    <location>
        <begin position="91"/>
        <end position="109"/>
    </location>
</feature>
<evidence type="ECO:0000256" key="1">
    <source>
        <dbReference type="SAM" id="Phobius"/>
    </source>
</evidence>
<accession>A0A0G0Q8Y9</accession>
<feature type="transmembrane region" description="Helical" evidence="1">
    <location>
        <begin position="142"/>
        <end position="161"/>
    </location>
</feature>
<evidence type="ECO:0000313" key="2">
    <source>
        <dbReference type="EMBL" id="KKQ98136.1"/>
    </source>
</evidence>
<sequence>MTLLKGKILLFILLILVFWKFFAPGPKVANDFPYVFTESLKEGFAWPSTWSARGGEGMGEQALLTMWAWPIDFFYGLGASLGLTFDMLERIFGPLAILIIGIFSINKLLKKYELTNSAIFVSSFFYLTTSYLILLIDGGQMQIALAYVLMPLSFLLIQEGVSGNLVQKIKAGLGVSLMGFLDIRFVYVLLVLSVFWNLYEFIILTENKFALVKNIFLTGVVITLTFLGLNFYWILPLFLIKSNSVTSTFNRLTETSFLSFATWKHALLLLQPHWYKNVFGKVAAVDDYKEFLLIPLLVFSAPLVIYLNKSKERIKKLRILPFWLFIAIVSIFLVKGSNPPFGHIYPWLYENIPGFSLFRDSTKFFFLISLSYSVLIGFTVDGIVKKMNWKLSVIPLLLTTYFLLLIRPVWTNRMTGTFSDPIYKEEFIRVAEALKNDKNFGRVFWIPSRAPLGFVSPDHPSAEASRFFSKRPFAIGNVGTYEIFNFLREASYMGELFKISGIEYIAYPYPDTRREELKPDSIDYYYAFLDQLSNLPWIKGSVTNPPVSVLKTKKDVEHFYLAENTFLIVGSDRIYDELVGIEGFNLPQNAILFAEEAPKAYFENLGNPNTKIILFEKDDLDFLMSTITEDKFIFPAKYLSPNPDEMGWWMRDTAGFLWWRNFLQEKYALDYQEFDYGGGWVVGEGDRELTVRSDNLHSGDMVFARVMNSKRGGVLEFAQGETELNGSIATNGECLRKTFIKLTGYKKIPDKFFEYDCAFLFWIYVGKIDKDGEITIKTRGDLNVVNALISIPEEELNLYRDKINQYEVYSWNDLDSEQKSELFTGFSDSSIDDSRFTNNKRSGLSYTKISPAHYKVSIKGLEGSATLVFSESYDSLWRIENVQTGEKESSYPLYSLINGFYIEKDGEYDIYFSPQKYVYPGMIGSGLTLFLAVSTLIISRKKKY</sequence>
<feature type="transmembrane region" description="Helical" evidence="1">
    <location>
        <begin position="319"/>
        <end position="337"/>
    </location>
</feature>